<keyword evidence="1" id="KW-1133">Transmembrane helix</keyword>
<feature type="transmembrane region" description="Helical" evidence="1">
    <location>
        <begin position="228"/>
        <end position="244"/>
    </location>
</feature>
<feature type="transmembrane region" description="Helical" evidence="1">
    <location>
        <begin position="395"/>
        <end position="412"/>
    </location>
</feature>
<protein>
    <submittedName>
        <fullName evidence="2">Uncharacterized protein</fullName>
    </submittedName>
</protein>
<dbReference type="AlphaFoldDB" id="A0AAV5MGR6"/>
<feature type="transmembrane region" description="Helical" evidence="1">
    <location>
        <begin position="157"/>
        <end position="173"/>
    </location>
</feature>
<gene>
    <name evidence="2" type="ORF">SLEP1_g54829</name>
</gene>
<accession>A0AAV5MGR6</accession>
<keyword evidence="3" id="KW-1185">Reference proteome</keyword>
<comment type="caution">
    <text evidence="2">The sequence shown here is derived from an EMBL/GenBank/DDBJ whole genome shotgun (WGS) entry which is preliminary data.</text>
</comment>
<feature type="transmembrane region" description="Helical" evidence="1">
    <location>
        <begin position="180"/>
        <end position="197"/>
    </location>
</feature>
<evidence type="ECO:0000256" key="1">
    <source>
        <dbReference type="SAM" id="Phobius"/>
    </source>
</evidence>
<dbReference type="EMBL" id="BPVZ01000243">
    <property type="protein sequence ID" value="GKV47981.1"/>
    <property type="molecule type" value="Genomic_DNA"/>
</dbReference>
<sequence>MEDMRDSIAVPRIVRMVVKFHPSLTVTSLIFRVILFQDWIEEEVSNQWKALKVYFQSTMRSLLDPIIENMKNLSEALEMHLHNEATKGQLKAKLVGKLAMFSAIFLLLNTELSSKYDRRGVKMQLLMLIGLGLLTHSKHWNQFKILRGRCSCMVNSTSNFIFFIIALLFAKFYDNSLRGLSAMLCISVFLLCVLVVLRPQTDLGLFSFIIGVIGSITYNHYELKFPTWIIAFICFVLFSFKSWLDKYWLDLEEDFGTNTTTESASVFSIFSSTTICFAKTIFISSAFKSPLSNYKYWLVRVIILVLHSLYKFHHNSQDSSMPSTNTKEISGLILTVVNIAQGMFKFVLITSPMANYKDWLFVVISYVVFCFWLQSFFPKDAFLPSTNTKGIKGKIWAMQSIAKYGIVVLAGFEPRVYYRDWLVTITCYALWWVQLRTSFPKDLSSLFNAIEFKAQWWIGAVLVNMLPDVISWIKLSRTTYHQQLQG</sequence>
<name>A0AAV5MGR6_9ROSI</name>
<dbReference type="Proteomes" id="UP001054252">
    <property type="component" value="Unassembled WGS sequence"/>
</dbReference>
<evidence type="ECO:0000313" key="3">
    <source>
        <dbReference type="Proteomes" id="UP001054252"/>
    </source>
</evidence>
<feature type="transmembrane region" description="Helical" evidence="1">
    <location>
        <begin position="330"/>
        <end position="347"/>
    </location>
</feature>
<feature type="transmembrane region" description="Helical" evidence="1">
    <location>
        <begin position="359"/>
        <end position="375"/>
    </location>
</feature>
<organism evidence="2 3">
    <name type="scientific">Rubroshorea leprosula</name>
    <dbReference type="NCBI Taxonomy" id="152421"/>
    <lineage>
        <taxon>Eukaryota</taxon>
        <taxon>Viridiplantae</taxon>
        <taxon>Streptophyta</taxon>
        <taxon>Embryophyta</taxon>
        <taxon>Tracheophyta</taxon>
        <taxon>Spermatophyta</taxon>
        <taxon>Magnoliopsida</taxon>
        <taxon>eudicotyledons</taxon>
        <taxon>Gunneridae</taxon>
        <taxon>Pentapetalae</taxon>
        <taxon>rosids</taxon>
        <taxon>malvids</taxon>
        <taxon>Malvales</taxon>
        <taxon>Dipterocarpaceae</taxon>
        <taxon>Rubroshorea</taxon>
    </lineage>
</organism>
<reference evidence="2 3" key="1">
    <citation type="journal article" date="2021" name="Commun. Biol.">
        <title>The genome of Shorea leprosula (Dipterocarpaceae) highlights the ecological relevance of drought in aseasonal tropical rainforests.</title>
        <authorList>
            <person name="Ng K.K.S."/>
            <person name="Kobayashi M.J."/>
            <person name="Fawcett J.A."/>
            <person name="Hatakeyama M."/>
            <person name="Paape T."/>
            <person name="Ng C.H."/>
            <person name="Ang C.C."/>
            <person name="Tnah L.H."/>
            <person name="Lee C.T."/>
            <person name="Nishiyama T."/>
            <person name="Sese J."/>
            <person name="O'Brien M.J."/>
            <person name="Copetti D."/>
            <person name="Mohd Noor M.I."/>
            <person name="Ong R.C."/>
            <person name="Putra M."/>
            <person name="Sireger I.Z."/>
            <person name="Indrioko S."/>
            <person name="Kosugi Y."/>
            <person name="Izuno A."/>
            <person name="Isagi Y."/>
            <person name="Lee S.L."/>
            <person name="Shimizu K.K."/>
        </authorList>
    </citation>
    <scope>NUCLEOTIDE SEQUENCE [LARGE SCALE GENOMIC DNA]</scope>
    <source>
        <strain evidence="2">214</strain>
    </source>
</reference>
<keyword evidence="1" id="KW-0472">Membrane</keyword>
<proteinExistence type="predicted"/>
<evidence type="ECO:0000313" key="2">
    <source>
        <dbReference type="EMBL" id="GKV47981.1"/>
    </source>
</evidence>
<feature type="transmembrane region" description="Helical" evidence="1">
    <location>
        <begin position="203"/>
        <end position="221"/>
    </location>
</feature>
<feature type="transmembrane region" description="Helical" evidence="1">
    <location>
        <begin position="264"/>
        <end position="282"/>
    </location>
</feature>
<keyword evidence="1" id="KW-0812">Transmembrane</keyword>